<accession>A0A191WK19</accession>
<evidence type="ECO:0000256" key="1">
    <source>
        <dbReference type="SAM" id="Phobius"/>
    </source>
</evidence>
<keyword evidence="1" id="KW-0812">Transmembrane</keyword>
<keyword evidence="3" id="KW-1185">Reference proteome</keyword>
<feature type="transmembrane region" description="Helical" evidence="1">
    <location>
        <begin position="177"/>
        <end position="202"/>
    </location>
</feature>
<dbReference type="KEGG" id="agy:ATC03_19210"/>
<reference evidence="3" key="2">
    <citation type="submission" date="2016-01" db="EMBL/GenBank/DDBJ databases">
        <title>Complete genome sequence of Agromyces aureus AR33T and comparison with related organisms.</title>
        <authorList>
            <person name="Corretto E."/>
            <person name="Antonielli L."/>
            <person name="Sessitsch A."/>
            <person name="Brader G."/>
        </authorList>
    </citation>
    <scope>NUCLEOTIDE SEQUENCE [LARGE SCALE GENOMIC DNA]</scope>
    <source>
        <strain evidence="3">AR33</strain>
    </source>
</reference>
<keyword evidence="1" id="KW-0472">Membrane</keyword>
<dbReference type="EMBL" id="CP013979">
    <property type="protein sequence ID" value="ANJ28508.1"/>
    <property type="molecule type" value="Genomic_DNA"/>
</dbReference>
<gene>
    <name evidence="2" type="ORF">ATC03_19210</name>
</gene>
<evidence type="ECO:0000313" key="2">
    <source>
        <dbReference type="EMBL" id="ANJ28508.1"/>
    </source>
</evidence>
<dbReference type="OrthoDB" id="5005963at2"/>
<evidence type="ECO:0000313" key="3">
    <source>
        <dbReference type="Proteomes" id="UP000078437"/>
    </source>
</evidence>
<feature type="transmembrane region" description="Helical" evidence="1">
    <location>
        <begin position="209"/>
        <end position="225"/>
    </location>
</feature>
<dbReference type="Proteomes" id="UP000078437">
    <property type="component" value="Chromosome"/>
</dbReference>
<feature type="transmembrane region" description="Helical" evidence="1">
    <location>
        <begin position="150"/>
        <end position="171"/>
    </location>
</feature>
<protein>
    <submittedName>
        <fullName evidence="2">Uncharacterized protein</fullName>
    </submittedName>
</protein>
<feature type="transmembrane region" description="Helical" evidence="1">
    <location>
        <begin position="231"/>
        <end position="248"/>
    </location>
</feature>
<dbReference type="RefSeq" id="WP_067880745.1">
    <property type="nucleotide sequence ID" value="NZ_CP013979.1"/>
</dbReference>
<organism evidence="2 3">
    <name type="scientific">Agromyces aureus</name>
    <dbReference type="NCBI Taxonomy" id="453304"/>
    <lineage>
        <taxon>Bacteria</taxon>
        <taxon>Bacillati</taxon>
        <taxon>Actinomycetota</taxon>
        <taxon>Actinomycetes</taxon>
        <taxon>Micrococcales</taxon>
        <taxon>Microbacteriaceae</taxon>
        <taxon>Agromyces</taxon>
    </lineage>
</organism>
<name>A0A191WK19_9MICO</name>
<dbReference type="AlphaFoldDB" id="A0A191WK19"/>
<feature type="transmembrane region" description="Helical" evidence="1">
    <location>
        <begin position="255"/>
        <end position="277"/>
    </location>
</feature>
<dbReference type="STRING" id="453304.ATC03_19210"/>
<sequence length="320" mass="32879">MTKPNVRPLALRIAGELRDRSGETPRTYAFAVRDDKQLRVIDQTTAAGVRVLTFEAYRGSVGVYGQYPAVRLDGPADGAWFDERMSARDEGNALTVLENVLVTQLEGGDFARHEAEVEVDVRDTTPAVAPPYAARFGPAEYASVLARGPLLLALTAFAIAWLAFIVGGLLAASVGTWISSVTIVGLVLAQLLAVIAVATAGFAGRSGNGTRTLVLAILAFVWVPLAPAMPVGAFLALVGGALLVAAAASAAAVRVWVPLAGFVVVGLIASIAGAVLWDSAPAAASVVVGLGMIAAAVVSAAMIRRAWAAASARPVLATQG</sequence>
<proteinExistence type="predicted"/>
<feature type="transmembrane region" description="Helical" evidence="1">
    <location>
        <begin position="283"/>
        <end position="303"/>
    </location>
</feature>
<keyword evidence="1" id="KW-1133">Transmembrane helix</keyword>
<reference evidence="2 3" key="1">
    <citation type="journal article" date="2016" name="Int. J. Syst. Evol. Microbiol.">
        <title>Agromyces aureus sp. nov., isolated from the rhizosphere of Salix caprea L. grown in a heavy-metal-contaminated soil.</title>
        <authorList>
            <person name="Corretto E."/>
            <person name="Antonielli L."/>
            <person name="Sessitsch A."/>
            <person name="Compant S."/>
            <person name="Gorfer M."/>
            <person name="Kuffner M."/>
            <person name="Brader G."/>
        </authorList>
    </citation>
    <scope>NUCLEOTIDE SEQUENCE [LARGE SCALE GENOMIC DNA]</scope>
    <source>
        <strain evidence="2 3">AR33</strain>
    </source>
</reference>